<dbReference type="InterPro" id="IPR023881">
    <property type="entry name" value="Thiol_BshA"/>
</dbReference>
<sequence>MKVGIICYPTHGGSGVVASELAIGLAKKGHEIHIVSYATPFRLGSFHQNIFIHEVGIASYPLFKYPPYALGLATKLVELVEAYDLELIHAHYAIPHAASAYLAKQILKPQGVKIITTLHGTDITLVGADQSFHRIIKFSIEKSDGVTAVSNYLKQHTIQEFDIQREIRVIYNFIDPVRPVQSRIHCNRESYATHREKILMHASNFRPVKRVGDVVRIFEQVHAKIPAKLILIGDGPEQRFIQQLVKELKLGANVYFLGEQDHLEPLFLC</sequence>
<evidence type="ECO:0000313" key="3">
    <source>
        <dbReference type="EMBL" id="GAI90662.1"/>
    </source>
</evidence>
<dbReference type="GO" id="GO:0016757">
    <property type="term" value="F:glycosyltransferase activity"/>
    <property type="evidence" value="ECO:0007669"/>
    <property type="project" value="InterPro"/>
</dbReference>
<dbReference type="NCBIfam" id="TIGR03999">
    <property type="entry name" value="thiol_BshA"/>
    <property type="match status" value="1"/>
</dbReference>
<dbReference type="Pfam" id="PF13439">
    <property type="entry name" value="Glyco_transf_4"/>
    <property type="match status" value="1"/>
</dbReference>
<dbReference type="InterPro" id="IPR001296">
    <property type="entry name" value="Glyco_trans_1"/>
</dbReference>
<dbReference type="AlphaFoldDB" id="X1SCA8"/>
<organism evidence="3">
    <name type="scientific">marine sediment metagenome</name>
    <dbReference type="NCBI Taxonomy" id="412755"/>
    <lineage>
        <taxon>unclassified sequences</taxon>
        <taxon>metagenomes</taxon>
        <taxon>ecological metagenomes</taxon>
    </lineage>
</organism>
<dbReference type="InterPro" id="IPR028098">
    <property type="entry name" value="Glyco_trans_4-like_N"/>
</dbReference>
<accession>X1SCA8</accession>
<feature type="non-terminal residue" evidence="3">
    <location>
        <position position="269"/>
    </location>
</feature>
<dbReference type="Gene3D" id="3.40.50.2000">
    <property type="entry name" value="Glycogen Phosphorylase B"/>
    <property type="match status" value="2"/>
</dbReference>
<dbReference type="EMBL" id="BARW01021674">
    <property type="protein sequence ID" value="GAI90662.1"/>
    <property type="molecule type" value="Genomic_DNA"/>
</dbReference>
<dbReference type="Pfam" id="PF00534">
    <property type="entry name" value="Glycos_transf_1"/>
    <property type="match status" value="1"/>
</dbReference>
<name>X1SCA8_9ZZZZ</name>
<dbReference type="InterPro" id="IPR050194">
    <property type="entry name" value="Glycosyltransferase_grp1"/>
</dbReference>
<proteinExistence type="predicted"/>
<evidence type="ECO:0000259" key="2">
    <source>
        <dbReference type="Pfam" id="PF13439"/>
    </source>
</evidence>
<protein>
    <recommendedName>
        <fullName evidence="4">Glycosyltransferase subfamily 4-like N-terminal domain-containing protein</fullName>
    </recommendedName>
</protein>
<dbReference type="GO" id="GO:0071793">
    <property type="term" value="P:bacillithiol biosynthetic process"/>
    <property type="evidence" value="ECO:0007669"/>
    <property type="project" value="InterPro"/>
</dbReference>
<gene>
    <name evidence="3" type="ORF">S12H4_36364</name>
</gene>
<feature type="domain" description="Glycosyl transferase family 1" evidence="1">
    <location>
        <begin position="194"/>
        <end position="262"/>
    </location>
</feature>
<evidence type="ECO:0008006" key="4">
    <source>
        <dbReference type="Google" id="ProtNLM"/>
    </source>
</evidence>
<dbReference type="PANTHER" id="PTHR45947:SF3">
    <property type="entry name" value="SULFOQUINOVOSYL TRANSFERASE SQD2"/>
    <property type="match status" value="1"/>
</dbReference>
<comment type="caution">
    <text evidence="3">The sequence shown here is derived from an EMBL/GenBank/DDBJ whole genome shotgun (WGS) entry which is preliminary data.</text>
</comment>
<dbReference type="PANTHER" id="PTHR45947">
    <property type="entry name" value="SULFOQUINOVOSYL TRANSFERASE SQD2"/>
    <property type="match status" value="1"/>
</dbReference>
<reference evidence="3" key="1">
    <citation type="journal article" date="2014" name="Front. Microbiol.">
        <title>High frequency of phylogenetically diverse reductive dehalogenase-homologous genes in deep subseafloor sedimentary metagenomes.</title>
        <authorList>
            <person name="Kawai M."/>
            <person name="Futagami T."/>
            <person name="Toyoda A."/>
            <person name="Takaki Y."/>
            <person name="Nishi S."/>
            <person name="Hori S."/>
            <person name="Arai W."/>
            <person name="Tsubouchi T."/>
            <person name="Morono Y."/>
            <person name="Uchiyama I."/>
            <person name="Ito T."/>
            <person name="Fujiyama A."/>
            <person name="Inagaki F."/>
            <person name="Takami H."/>
        </authorList>
    </citation>
    <scope>NUCLEOTIDE SEQUENCE</scope>
    <source>
        <strain evidence="3">Expedition CK06-06</strain>
    </source>
</reference>
<evidence type="ECO:0000259" key="1">
    <source>
        <dbReference type="Pfam" id="PF00534"/>
    </source>
</evidence>
<feature type="domain" description="Glycosyltransferase subfamily 4-like N-terminal" evidence="2">
    <location>
        <begin position="12"/>
        <end position="177"/>
    </location>
</feature>
<dbReference type="SUPFAM" id="SSF53756">
    <property type="entry name" value="UDP-Glycosyltransferase/glycogen phosphorylase"/>
    <property type="match status" value="1"/>
</dbReference>